<evidence type="ECO:0000259" key="2">
    <source>
        <dbReference type="Pfam" id="PF00326"/>
    </source>
</evidence>
<name>A0A1H1XPD6_9ACTN</name>
<gene>
    <name evidence="3" type="ORF">SAMN04489717_5070</name>
</gene>
<dbReference type="Proteomes" id="UP000198983">
    <property type="component" value="Chromosome I"/>
</dbReference>
<dbReference type="GO" id="GO:0006508">
    <property type="term" value="P:proteolysis"/>
    <property type="evidence" value="ECO:0007669"/>
    <property type="project" value="InterPro"/>
</dbReference>
<dbReference type="SUPFAM" id="SSF82171">
    <property type="entry name" value="DPP6 N-terminal domain-like"/>
    <property type="match status" value="1"/>
</dbReference>
<dbReference type="PANTHER" id="PTHR42776">
    <property type="entry name" value="SERINE PEPTIDASE S9 FAMILY MEMBER"/>
    <property type="match status" value="1"/>
</dbReference>
<dbReference type="Gene3D" id="3.40.50.1820">
    <property type="entry name" value="alpha/beta hydrolase"/>
    <property type="match status" value="1"/>
</dbReference>
<keyword evidence="3" id="KW-0645">Protease</keyword>
<accession>A0A1H1XPD6</accession>
<dbReference type="RefSeq" id="WP_092656047.1">
    <property type="nucleotide sequence ID" value="NZ_LT629732.1"/>
</dbReference>
<dbReference type="Pfam" id="PF00326">
    <property type="entry name" value="Peptidase_S9"/>
    <property type="match status" value="1"/>
</dbReference>
<dbReference type="InterPro" id="IPR002470">
    <property type="entry name" value="Peptidase_S9A"/>
</dbReference>
<proteinExistence type="predicted"/>
<dbReference type="GO" id="GO:0004252">
    <property type="term" value="F:serine-type endopeptidase activity"/>
    <property type="evidence" value="ECO:0007669"/>
    <property type="project" value="InterPro"/>
</dbReference>
<dbReference type="InterPro" id="IPR029058">
    <property type="entry name" value="AB_hydrolase_fold"/>
</dbReference>
<evidence type="ECO:0000313" key="4">
    <source>
        <dbReference type="Proteomes" id="UP000198983"/>
    </source>
</evidence>
<keyword evidence="3" id="KW-0031">Aminopeptidase</keyword>
<feature type="domain" description="Peptidase S9 prolyl oligopeptidase catalytic" evidence="2">
    <location>
        <begin position="418"/>
        <end position="631"/>
    </location>
</feature>
<dbReference type="OrthoDB" id="128799at2"/>
<dbReference type="PRINTS" id="PR00862">
    <property type="entry name" value="PROLIGOPTASE"/>
</dbReference>
<protein>
    <submittedName>
        <fullName evidence="3">Dipeptidyl aminopeptidase/acylaminoacyl peptidase</fullName>
    </submittedName>
</protein>
<organism evidence="3 4">
    <name type="scientific">Actinopolymorpha singaporensis</name>
    <dbReference type="NCBI Taxonomy" id="117157"/>
    <lineage>
        <taxon>Bacteria</taxon>
        <taxon>Bacillati</taxon>
        <taxon>Actinomycetota</taxon>
        <taxon>Actinomycetes</taxon>
        <taxon>Propionibacteriales</taxon>
        <taxon>Actinopolymorphaceae</taxon>
        <taxon>Actinopolymorpha</taxon>
    </lineage>
</organism>
<dbReference type="GO" id="GO:0004177">
    <property type="term" value="F:aminopeptidase activity"/>
    <property type="evidence" value="ECO:0007669"/>
    <property type="project" value="UniProtKB-KW"/>
</dbReference>
<evidence type="ECO:0000313" key="3">
    <source>
        <dbReference type="EMBL" id="SDT11040.1"/>
    </source>
</evidence>
<dbReference type="PANTHER" id="PTHR42776:SF27">
    <property type="entry name" value="DIPEPTIDYL PEPTIDASE FAMILY MEMBER 6"/>
    <property type="match status" value="1"/>
</dbReference>
<reference evidence="3 4" key="1">
    <citation type="submission" date="2016-10" db="EMBL/GenBank/DDBJ databases">
        <authorList>
            <person name="de Groot N.N."/>
        </authorList>
    </citation>
    <scope>NUCLEOTIDE SEQUENCE [LARGE SCALE GENOMIC DNA]</scope>
    <source>
        <strain evidence="3 4">DSM 22024</strain>
    </source>
</reference>
<dbReference type="Gene3D" id="2.120.10.30">
    <property type="entry name" value="TolB, C-terminal domain"/>
    <property type="match status" value="1"/>
</dbReference>
<dbReference type="STRING" id="117157.SAMN04489717_5070"/>
<dbReference type="InterPro" id="IPR011042">
    <property type="entry name" value="6-blade_b-propeller_TolB-like"/>
</dbReference>
<sequence>MTYDAVPLIPRAVLFGNPTYASPTVSPDGTLLGFLAPEEGVLNVWVGPVDRPHEATPLTHDRGQGIRVFGFCHDDRTLFYLQDADGDENWRLHLLDLTDGRERCVTPYDNVQVRVLGHNRWHPTTMLLGINKDRPELHDVYELDLETDELHKRIENPGFVGWLADTDLEVRGAASITEDGGAVYYLADKAGDFHPWLEVSAEDTNTTSPLGFSRDGRTLYLVSSVGFNAARLVEVDLAEAEREAELVDGQGDGQAGADGSSQRVLAGDDAYDVGGVEFDPQTRAPQAVIFDKDREVWEYVDEDFGRAVEEVRSALGIDGELGITRSERSERTWLVSVVPSDGPVRYYLYDRPTKSLKFLFSHKPDLAGYPLAPMEPFAFTARDGLEIHGYLTFPPETERRDLPAVLNVHGGPWARDSWGYNAEAQWLANRGYVSVEINYRGSTGYGKAFGNAGNKQWGRSMHTDLLDAVEHLVGQGLVDRERVGIMGGSYGGYAALAGAAFTPEAFRCAVDLCGPSNLLTLLSSIPPYWKPLVAMMYAKVGDPETEKDMLWERSPLSRVDDIAIPVLVAQGANDPRVKQAEAEQIVEALKAKGVPHEYLLFPDEGHGLARPENREIYYAAAERFLAEHLGGRTES</sequence>
<dbReference type="SUPFAM" id="SSF53474">
    <property type="entry name" value="alpha/beta-Hydrolases"/>
    <property type="match status" value="1"/>
</dbReference>
<dbReference type="EMBL" id="LT629732">
    <property type="protein sequence ID" value="SDT11040.1"/>
    <property type="molecule type" value="Genomic_DNA"/>
</dbReference>
<dbReference type="AlphaFoldDB" id="A0A1H1XPD6"/>
<dbReference type="InterPro" id="IPR001375">
    <property type="entry name" value="Peptidase_S9_cat"/>
</dbReference>
<keyword evidence="4" id="KW-1185">Reference proteome</keyword>
<keyword evidence="1" id="KW-0378">Hydrolase</keyword>
<evidence type="ECO:0000256" key="1">
    <source>
        <dbReference type="ARBA" id="ARBA00022801"/>
    </source>
</evidence>